<reference evidence="1 2" key="1">
    <citation type="submission" date="2017-09" db="EMBL/GenBank/DDBJ databases">
        <authorList>
            <person name="DeBolt S."/>
            <person name="Huntemann M."/>
            <person name="Clum A."/>
            <person name="Pillay M."/>
            <person name="Palaniappan K."/>
            <person name="Varghese N."/>
            <person name="Mikhailova N."/>
            <person name="Stamatis D."/>
            <person name="Reddy T."/>
            <person name="Daum C."/>
            <person name="Shapiro N."/>
            <person name="Ivanova N."/>
            <person name="Kyrpides N."/>
            <person name="Woyke T."/>
        </authorList>
    </citation>
    <scope>NUCLEOTIDE SEQUENCE [LARGE SCALE GENOMIC DNA]</scope>
    <source>
        <strain evidence="1 2">A2-S9</strain>
    </source>
</reference>
<sequence length="51" mass="5841">MHTDPNVGGGLPPMRECQLMHLPLTHRHREQAPSHSFDRARRPYTFSCATV</sequence>
<dbReference type="EMBL" id="PDJN01000001">
    <property type="protein sequence ID" value="PFG71326.1"/>
    <property type="molecule type" value="Genomic_DNA"/>
</dbReference>
<accession>A0A7Z1GV02</accession>
<protein>
    <submittedName>
        <fullName evidence="1">Uncharacterized protein</fullName>
    </submittedName>
</protein>
<evidence type="ECO:0000313" key="1">
    <source>
        <dbReference type="EMBL" id="PFG71326.1"/>
    </source>
</evidence>
<organism evidence="1 2">
    <name type="scientific">Pseudomonas poae</name>
    <dbReference type="NCBI Taxonomy" id="200451"/>
    <lineage>
        <taxon>Bacteria</taxon>
        <taxon>Pseudomonadati</taxon>
        <taxon>Pseudomonadota</taxon>
        <taxon>Gammaproteobacteria</taxon>
        <taxon>Pseudomonadales</taxon>
        <taxon>Pseudomonadaceae</taxon>
        <taxon>Pseudomonas</taxon>
    </lineage>
</organism>
<gene>
    <name evidence="1" type="ORF">DM05_1681</name>
</gene>
<proteinExistence type="predicted"/>
<comment type="caution">
    <text evidence="1">The sequence shown here is derived from an EMBL/GenBank/DDBJ whole genome shotgun (WGS) entry which is preliminary data.</text>
</comment>
<dbReference type="Proteomes" id="UP000221580">
    <property type="component" value="Unassembled WGS sequence"/>
</dbReference>
<dbReference type="AlphaFoldDB" id="A0A7Z1GV02"/>
<name>A0A7Z1GV02_9PSED</name>
<evidence type="ECO:0000313" key="2">
    <source>
        <dbReference type="Proteomes" id="UP000221580"/>
    </source>
</evidence>
<reference evidence="1 2" key="2">
    <citation type="submission" date="2017-10" db="EMBL/GenBank/DDBJ databases">
        <title>Bacterial endophytes that colonize and modify switchgrass growth.</title>
        <authorList>
            <person name="Debolt S."/>
        </authorList>
    </citation>
    <scope>NUCLEOTIDE SEQUENCE [LARGE SCALE GENOMIC DNA]</scope>
    <source>
        <strain evidence="1 2">A2-S9</strain>
    </source>
</reference>